<evidence type="ECO:0000256" key="1">
    <source>
        <dbReference type="ARBA" id="ARBA00010169"/>
    </source>
</evidence>
<name>A0A2U9IVD1_9CREN</name>
<dbReference type="InterPro" id="IPR053426">
    <property type="entry name" value="CutA_tolerance"/>
</dbReference>
<reference evidence="2" key="1">
    <citation type="submission" date="2018-05" db="EMBL/GenBank/DDBJ databases">
        <title>Complete Genome Sequences of Extremely Thermoacidophilic, Metal-Mobilizing Type-Strain Members of the Archaeal Family Sulfolobaceae: Acidianus brierleyi DSM-1651T, Acidianus sulfidivorans DSM-18786T, Metallosphaera hakonensis DSM-7519T, and Metallosphaera prunae DSM-10039T.</title>
        <authorList>
            <person name="Counts J.A."/>
            <person name="Kelly R.M."/>
        </authorList>
    </citation>
    <scope>NUCLEOTIDE SEQUENCE [LARGE SCALE GENOMIC DNA]</scope>
    <source>
        <strain evidence="2">HO1-1</strain>
    </source>
</reference>
<dbReference type="InterPro" id="IPR015867">
    <property type="entry name" value="N-reg_PII/ATP_PRibTrfase_C"/>
</dbReference>
<proteinExistence type="inferred from homology"/>
<dbReference type="GeneID" id="36835667"/>
<keyword evidence="3" id="KW-1185">Reference proteome</keyword>
<accession>A0A2U9IVD1</accession>
<dbReference type="SUPFAM" id="SSF54913">
    <property type="entry name" value="GlnB-like"/>
    <property type="match status" value="1"/>
</dbReference>
<comment type="similarity">
    <text evidence="1">Belongs to the CutA family.</text>
</comment>
<dbReference type="InterPro" id="IPR004323">
    <property type="entry name" value="Ion_tolerance_CutA"/>
</dbReference>
<dbReference type="GO" id="GO:0010038">
    <property type="term" value="P:response to metal ion"/>
    <property type="evidence" value="ECO:0007669"/>
    <property type="project" value="InterPro"/>
</dbReference>
<sequence length="107" mass="12120">MDGDYVMILTTLPGEEEGKKIARTLVEEKIAACVNLIPRLTSVYRWEGKVVEDNEVLALIKTTSSKAEEAMKRLKELHPYKVPEILALAIKNGFKPYLDWIDESVSK</sequence>
<dbReference type="GO" id="GO:0005507">
    <property type="term" value="F:copper ion binding"/>
    <property type="evidence" value="ECO:0007669"/>
    <property type="project" value="TreeGrafter"/>
</dbReference>
<dbReference type="RefSeq" id="WP_054836246.1">
    <property type="nucleotide sequence ID" value="NZ_BBBA01000002.1"/>
</dbReference>
<dbReference type="Pfam" id="PF03091">
    <property type="entry name" value="CutA1"/>
    <property type="match status" value="1"/>
</dbReference>
<dbReference type="InterPro" id="IPR011322">
    <property type="entry name" value="N-reg_PII-like_a/b"/>
</dbReference>
<dbReference type="PANTHER" id="PTHR23419">
    <property type="entry name" value="DIVALENT CATION TOLERANCE CUTA-RELATED"/>
    <property type="match status" value="1"/>
</dbReference>
<dbReference type="Proteomes" id="UP000247586">
    <property type="component" value="Chromosome"/>
</dbReference>
<dbReference type="NCBIfam" id="NF041095">
    <property type="entry name" value="dival_cat_tol_CutA"/>
    <property type="match status" value="1"/>
</dbReference>
<organism evidence="2 3">
    <name type="scientific">Metallosphaera hakonensis JCM 8857 = DSM 7519</name>
    <dbReference type="NCBI Taxonomy" id="1293036"/>
    <lineage>
        <taxon>Archaea</taxon>
        <taxon>Thermoproteota</taxon>
        <taxon>Thermoprotei</taxon>
        <taxon>Sulfolobales</taxon>
        <taxon>Sulfolobaceae</taxon>
        <taxon>Metallosphaera</taxon>
    </lineage>
</organism>
<dbReference type="EMBL" id="CP029287">
    <property type="protein sequence ID" value="AWR99953.1"/>
    <property type="molecule type" value="Genomic_DNA"/>
</dbReference>
<dbReference type="KEGG" id="mhk:DFR87_09955"/>
<dbReference type="AlphaFoldDB" id="A0A2U9IVD1"/>
<dbReference type="PANTHER" id="PTHR23419:SF8">
    <property type="entry name" value="FI09726P"/>
    <property type="match status" value="1"/>
</dbReference>
<gene>
    <name evidence="2" type="ORF">DFR87_09955</name>
</gene>
<dbReference type="OrthoDB" id="8015at2157"/>
<dbReference type="Gene3D" id="3.30.70.120">
    <property type="match status" value="1"/>
</dbReference>
<protein>
    <submittedName>
        <fullName evidence="2">Divalent-cation tolerance protein CutA</fullName>
    </submittedName>
</protein>
<dbReference type="STRING" id="1293036.GCA_001315825_00633"/>
<evidence type="ECO:0000313" key="3">
    <source>
        <dbReference type="Proteomes" id="UP000247586"/>
    </source>
</evidence>
<evidence type="ECO:0000313" key="2">
    <source>
        <dbReference type="EMBL" id="AWR99953.1"/>
    </source>
</evidence>